<dbReference type="Gramene" id="KGN48808">
    <property type="protein sequence ID" value="KGN48808"/>
    <property type="gene ID" value="Csa_6G501970"/>
</dbReference>
<reference evidence="1 2" key="4">
    <citation type="journal article" date="2011" name="BMC Genomics">
        <title>RNA-Seq improves annotation of protein-coding genes in the cucumber genome.</title>
        <authorList>
            <person name="Li Z."/>
            <person name="Zhang Z."/>
            <person name="Yan P."/>
            <person name="Huang S."/>
            <person name="Fei Z."/>
            <person name="Lin K."/>
        </authorList>
    </citation>
    <scope>NUCLEOTIDE SEQUENCE [LARGE SCALE GENOMIC DNA]</scope>
    <source>
        <strain evidence="2">cv. 9930</strain>
    </source>
</reference>
<accession>A0A0A0KGX6</accession>
<protein>
    <submittedName>
        <fullName evidence="1">Uncharacterized protein</fullName>
    </submittedName>
</protein>
<dbReference type="Proteomes" id="UP000029981">
    <property type="component" value="Chromosome 6"/>
</dbReference>
<reference evidence="1 2" key="2">
    <citation type="journal article" date="2009" name="PLoS ONE">
        <title>An integrated genetic and cytogenetic map of the cucumber genome.</title>
        <authorList>
            <person name="Ren Y."/>
            <person name="Zhang Z."/>
            <person name="Liu J."/>
            <person name="Staub J.E."/>
            <person name="Han Y."/>
            <person name="Cheng Z."/>
            <person name="Li X."/>
            <person name="Lu J."/>
            <person name="Miao H."/>
            <person name="Kang H."/>
            <person name="Xie B."/>
            <person name="Gu X."/>
            <person name="Wang X."/>
            <person name="Du Y."/>
            <person name="Jin W."/>
            <person name="Huang S."/>
        </authorList>
    </citation>
    <scope>NUCLEOTIDE SEQUENCE [LARGE SCALE GENOMIC DNA]</scope>
    <source>
        <strain evidence="2">cv. 9930</strain>
    </source>
</reference>
<proteinExistence type="predicted"/>
<gene>
    <name evidence="1" type="ORF">Csa_6G501970</name>
</gene>
<organism evidence="1 2">
    <name type="scientific">Cucumis sativus</name>
    <name type="common">Cucumber</name>
    <dbReference type="NCBI Taxonomy" id="3659"/>
    <lineage>
        <taxon>Eukaryota</taxon>
        <taxon>Viridiplantae</taxon>
        <taxon>Streptophyta</taxon>
        <taxon>Embryophyta</taxon>
        <taxon>Tracheophyta</taxon>
        <taxon>Spermatophyta</taxon>
        <taxon>Magnoliopsida</taxon>
        <taxon>eudicotyledons</taxon>
        <taxon>Gunneridae</taxon>
        <taxon>Pentapetalae</taxon>
        <taxon>rosids</taxon>
        <taxon>fabids</taxon>
        <taxon>Cucurbitales</taxon>
        <taxon>Cucurbitaceae</taxon>
        <taxon>Benincaseae</taxon>
        <taxon>Cucumis</taxon>
    </lineage>
</organism>
<evidence type="ECO:0000313" key="1">
    <source>
        <dbReference type="EMBL" id="KGN48808.1"/>
    </source>
</evidence>
<reference evidence="1 2" key="3">
    <citation type="journal article" date="2010" name="BMC Genomics">
        <title>Transcriptome sequencing and comparative analysis of cucumber flowers with different sex types.</title>
        <authorList>
            <person name="Guo S."/>
            <person name="Zheng Y."/>
            <person name="Joung J.G."/>
            <person name="Liu S."/>
            <person name="Zhang Z."/>
            <person name="Crasta O.R."/>
            <person name="Sobral B.W."/>
            <person name="Xu Y."/>
            <person name="Huang S."/>
            <person name="Fei Z."/>
        </authorList>
    </citation>
    <scope>NUCLEOTIDE SEQUENCE [LARGE SCALE GENOMIC DNA]</scope>
    <source>
        <strain evidence="2">cv. 9930</strain>
    </source>
</reference>
<name>A0A0A0KGX6_CUCSA</name>
<sequence>MYFSRSGSSMIQTSTVAASTSSNFPSVPHLSESDETVLYNYTANYCYVNGLQRSRRCSWHIMTMTSTTRLSTTRTSKNSKRNRASNIDAALNRIVNAMEKMPKGKNSVWLLNSYSKN</sequence>
<dbReference type="AlphaFoldDB" id="A0A0A0KGX6"/>
<keyword evidence="2" id="KW-1185">Reference proteome</keyword>
<reference evidence="1 2" key="1">
    <citation type="journal article" date="2009" name="Nat. Genet.">
        <title>The genome of the cucumber, Cucumis sativus L.</title>
        <authorList>
            <person name="Huang S."/>
            <person name="Li R."/>
            <person name="Zhang Z."/>
            <person name="Li L."/>
            <person name="Gu X."/>
            <person name="Fan W."/>
            <person name="Lucas W.J."/>
            <person name="Wang X."/>
            <person name="Xie B."/>
            <person name="Ni P."/>
            <person name="Ren Y."/>
            <person name="Zhu H."/>
            <person name="Li J."/>
            <person name="Lin K."/>
            <person name="Jin W."/>
            <person name="Fei Z."/>
            <person name="Li G."/>
            <person name="Staub J."/>
            <person name="Kilian A."/>
            <person name="van der Vossen E.A."/>
            <person name="Wu Y."/>
            <person name="Guo J."/>
            <person name="He J."/>
            <person name="Jia Z."/>
            <person name="Ren Y."/>
            <person name="Tian G."/>
            <person name="Lu Y."/>
            <person name="Ruan J."/>
            <person name="Qian W."/>
            <person name="Wang M."/>
            <person name="Huang Q."/>
            <person name="Li B."/>
            <person name="Xuan Z."/>
            <person name="Cao J."/>
            <person name="Asan"/>
            <person name="Wu Z."/>
            <person name="Zhang J."/>
            <person name="Cai Q."/>
            <person name="Bai Y."/>
            <person name="Zhao B."/>
            <person name="Han Y."/>
            <person name="Li Y."/>
            <person name="Li X."/>
            <person name="Wang S."/>
            <person name="Shi Q."/>
            <person name="Liu S."/>
            <person name="Cho W.K."/>
            <person name="Kim J.Y."/>
            <person name="Xu Y."/>
            <person name="Heller-Uszynska K."/>
            <person name="Miao H."/>
            <person name="Cheng Z."/>
            <person name="Zhang S."/>
            <person name="Wu J."/>
            <person name="Yang Y."/>
            <person name="Kang H."/>
            <person name="Li M."/>
            <person name="Liang H."/>
            <person name="Ren X."/>
            <person name="Shi Z."/>
            <person name="Wen M."/>
            <person name="Jian M."/>
            <person name="Yang H."/>
            <person name="Zhang G."/>
            <person name="Yang Z."/>
            <person name="Chen R."/>
            <person name="Liu S."/>
            <person name="Li J."/>
            <person name="Ma L."/>
            <person name="Liu H."/>
            <person name="Zhou Y."/>
            <person name="Zhao J."/>
            <person name="Fang X."/>
            <person name="Li G."/>
            <person name="Fang L."/>
            <person name="Li Y."/>
            <person name="Liu D."/>
            <person name="Zheng H."/>
            <person name="Zhang Y."/>
            <person name="Qin N."/>
            <person name="Li Z."/>
            <person name="Yang G."/>
            <person name="Yang S."/>
            <person name="Bolund L."/>
            <person name="Kristiansen K."/>
            <person name="Zheng H."/>
            <person name="Li S."/>
            <person name="Zhang X."/>
            <person name="Yang H."/>
            <person name="Wang J."/>
            <person name="Sun R."/>
            <person name="Zhang B."/>
            <person name="Jiang S."/>
            <person name="Wang J."/>
            <person name="Du Y."/>
            <person name="Li S."/>
        </authorList>
    </citation>
    <scope>NUCLEOTIDE SEQUENCE [LARGE SCALE GENOMIC DNA]</scope>
    <source>
        <strain evidence="2">cv. 9930</strain>
    </source>
</reference>
<dbReference type="EMBL" id="CM002927">
    <property type="protein sequence ID" value="KGN48808.1"/>
    <property type="molecule type" value="Genomic_DNA"/>
</dbReference>
<evidence type="ECO:0000313" key="2">
    <source>
        <dbReference type="Proteomes" id="UP000029981"/>
    </source>
</evidence>